<dbReference type="Pfam" id="PF01420">
    <property type="entry name" value="Methylase_S"/>
    <property type="match status" value="2"/>
</dbReference>
<dbReference type="InterPro" id="IPR052021">
    <property type="entry name" value="Type-I_RS_S_subunit"/>
</dbReference>
<protein>
    <recommendedName>
        <fullName evidence="4">Type I restriction modification DNA specificity domain-containing protein</fullName>
    </recommendedName>
</protein>
<dbReference type="GO" id="GO:0003677">
    <property type="term" value="F:DNA binding"/>
    <property type="evidence" value="ECO:0007669"/>
    <property type="project" value="UniProtKB-KW"/>
</dbReference>
<dbReference type="AlphaFoldDB" id="A0A2U2B6T6"/>
<gene>
    <name evidence="5" type="ORF">DDZ16_13705</name>
</gene>
<organism evidence="5 6">
    <name type="scientific">Marinilabilia rubra</name>
    <dbReference type="NCBI Taxonomy" id="2162893"/>
    <lineage>
        <taxon>Bacteria</taxon>
        <taxon>Pseudomonadati</taxon>
        <taxon>Bacteroidota</taxon>
        <taxon>Bacteroidia</taxon>
        <taxon>Marinilabiliales</taxon>
        <taxon>Marinilabiliaceae</taxon>
        <taxon>Marinilabilia</taxon>
    </lineage>
</organism>
<dbReference type="PANTHER" id="PTHR30408:SF12">
    <property type="entry name" value="TYPE I RESTRICTION ENZYME MJAVIII SPECIFICITY SUBUNIT"/>
    <property type="match status" value="1"/>
</dbReference>
<evidence type="ECO:0000256" key="3">
    <source>
        <dbReference type="ARBA" id="ARBA00023125"/>
    </source>
</evidence>
<evidence type="ECO:0000313" key="6">
    <source>
        <dbReference type="Proteomes" id="UP000244956"/>
    </source>
</evidence>
<evidence type="ECO:0000313" key="5">
    <source>
        <dbReference type="EMBL" id="PWD98789.1"/>
    </source>
</evidence>
<dbReference type="Gene3D" id="1.10.287.1120">
    <property type="entry name" value="Bipartite methylase S protein"/>
    <property type="match status" value="1"/>
</dbReference>
<name>A0A2U2B6T6_9BACT</name>
<dbReference type="EMBL" id="QEWP01000011">
    <property type="protein sequence ID" value="PWD98789.1"/>
    <property type="molecule type" value="Genomic_DNA"/>
</dbReference>
<feature type="domain" description="Type I restriction modification DNA specificity" evidence="4">
    <location>
        <begin position="226"/>
        <end position="393"/>
    </location>
</feature>
<dbReference type="CDD" id="cd17278">
    <property type="entry name" value="RMtype1_S_LdeBORF1052P-TRD2-CR2"/>
    <property type="match status" value="1"/>
</dbReference>
<dbReference type="RefSeq" id="WP_109265051.1">
    <property type="nucleotide sequence ID" value="NZ_QEWP01000011.1"/>
</dbReference>
<dbReference type="OrthoDB" id="2234796at2"/>
<reference evidence="5 6" key="1">
    <citation type="submission" date="2018-05" db="EMBL/GenBank/DDBJ databases">
        <title>Marinilabilia rubrum sp. nov., isolated from saltern sediment.</title>
        <authorList>
            <person name="Zhang R."/>
        </authorList>
    </citation>
    <scope>NUCLEOTIDE SEQUENCE [LARGE SCALE GENOMIC DNA]</scope>
    <source>
        <strain evidence="5 6">WTE16</strain>
    </source>
</reference>
<dbReference type="GO" id="GO:0009307">
    <property type="term" value="P:DNA restriction-modification system"/>
    <property type="evidence" value="ECO:0007669"/>
    <property type="project" value="UniProtKB-KW"/>
</dbReference>
<comment type="similarity">
    <text evidence="1">Belongs to the type-I restriction system S methylase family.</text>
</comment>
<evidence type="ECO:0000256" key="1">
    <source>
        <dbReference type="ARBA" id="ARBA00010923"/>
    </source>
</evidence>
<feature type="domain" description="Type I restriction modification DNA specificity" evidence="4">
    <location>
        <begin position="9"/>
        <end position="183"/>
    </location>
</feature>
<sequence>MEENQAKIPEGWKFISGENIFKVQGGYAFKSSDYKEEGILLVRIGNVGNGTFQFKDLVYVSSIFKKTHSPFLLNKNDVLIGLTGDLGKVCMLKHGNLPYILNQRVGRFHVQENIDNKYLFYLVSSGIIQRELEAFFAGGAQKNISPKQIESLSFLLPKSPTEQHQIATILSKVDEAITETEQLIAKYQRIKTGLMQDLLTKGIDENGNIRRQETHEFKDSPLGRIPVEWDCKTLDSVMELHNNKRLPLSAKVREAMNGDYPYYGATGIIDKINEYRLDGEFVLIGEDGDHYLKWAFQEQTILVNGKFNVSNHAHILRGTNACSTKWIHYFFNHRDITFYLTRQGAGRFKLNKASLQSLPILVPKNIKEQEFIIDKIQNVNYYKSIIEAKNMKLKLLKTGLMQDLLSGKVRVNHLIKETYTK</sequence>
<proteinExistence type="inferred from homology"/>
<dbReference type="Gene3D" id="3.90.220.20">
    <property type="entry name" value="DNA methylase specificity domains"/>
    <property type="match status" value="2"/>
</dbReference>
<dbReference type="InterPro" id="IPR000055">
    <property type="entry name" value="Restrct_endonuc_typeI_TRD"/>
</dbReference>
<evidence type="ECO:0000259" key="4">
    <source>
        <dbReference type="Pfam" id="PF01420"/>
    </source>
</evidence>
<evidence type="ECO:0000256" key="2">
    <source>
        <dbReference type="ARBA" id="ARBA00022747"/>
    </source>
</evidence>
<keyword evidence="2" id="KW-0680">Restriction system</keyword>
<accession>A0A2U2B6T6</accession>
<keyword evidence="3" id="KW-0238">DNA-binding</keyword>
<dbReference type="CDD" id="cd17262">
    <property type="entry name" value="RMtype1_S_Aco12261I-TRD2-CR2"/>
    <property type="match status" value="1"/>
</dbReference>
<dbReference type="PANTHER" id="PTHR30408">
    <property type="entry name" value="TYPE-1 RESTRICTION ENZYME ECOKI SPECIFICITY PROTEIN"/>
    <property type="match status" value="1"/>
</dbReference>
<dbReference type="Proteomes" id="UP000244956">
    <property type="component" value="Unassembled WGS sequence"/>
</dbReference>
<keyword evidence="6" id="KW-1185">Reference proteome</keyword>
<dbReference type="SUPFAM" id="SSF116734">
    <property type="entry name" value="DNA methylase specificity domain"/>
    <property type="match status" value="2"/>
</dbReference>
<dbReference type="InterPro" id="IPR044946">
    <property type="entry name" value="Restrct_endonuc_typeI_TRD_sf"/>
</dbReference>
<comment type="caution">
    <text evidence="5">The sequence shown here is derived from an EMBL/GenBank/DDBJ whole genome shotgun (WGS) entry which is preliminary data.</text>
</comment>